<evidence type="ECO:0000313" key="14">
    <source>
        <dbReference type="Proteomes" id="UP000198287"/>
    </source>
</evidence>
<evidence type="ECO:0000256" key="3">
    <source>
        <dbReference type="ARBA" id="ARBA00022448"/>
    </source>
</evidence>
<feature type="transmembrane region" description="Helical" evidence="12">
    <location>
        <begin position="397"/>
        <end position="415"/>
    </location>
</feature>
<dbReference type="PANTHER" id="PTHR11893">
    <property type="entry name" value="INNEXIN"/>
    <property type="match status" value="1"/>
</dbReference>
<keyword evidence="3 12" id="KW-0813">Transport</keyword>
<evidence type="ECO:0000313" key="13">
    <source>
        <dbReference type="EMBL" id="OXA56907.1"/>
    </source>
</evidence>
<name>A0A226EIH3_FOLCA</name>
<dbReference type="PANTHER" id="PTHR11893:SF37">
    <property type="entry name" value="INNEXIN INX3"/>
    <property type="match status" value="1"/>
</dbReference>
<keyword evidence="14" id="KW-1185">Reference proteome</keyword>
<dbReference type="AlphaFoldDB" id="A0A226EIH3"/>
<gene>
    <name evidence="12" type="primary">inx</name>
    <name evidence="13" type="ORF">Fcan01_07279</name>
</gene>
<comment type="function">
    <text evidence="12">Structural component of the gap junctions.</text>
</comment>
<dbReference type="GO" id="GO:0007602">
    <property type="term" value="P:phototransduction"/>
    <property type="evidence" value="ECO:0007669"/>
    <property type="project" value="TreeGrafter"/>
</dbReference>
<accession>A0A226EIH3</accession>
<feature type="transmembrane region" description="Helical" evidence="12">
    <location>
        <begin position="477"/>
        <end position="494"/>
    </location>
</feature>
<evidence type="ECO:0000256" key="4">
    <source>
        <dbReference type="ARBA" id="ARBA00022475"/>
    </source>
</evidence>
<comment type="similarity">
    <text evidence="12">Belongs to the pannexin family.</text>
</comment>
<evidence type="ECO:0000256" key="5">
    <source>
        <dbReference type="ARBA" id="ARBA00022692"/>
    </source>
</evidence>
<proteinExistence type="inferred from homology"/>
<keyword evidence="10 12" id="KW-0472">Membrane</keyword>
<keyword evidence="6" id="KW-0303">Gap junction</keyword>
<dbReference type="GO" id="GO:0005243">
    <property type="term" value="F:gap junction channel activity"/>
    <property type="evidence" value="ECO:0007669"/>
    <property type="project" value="TreeGrafter"/>
</dbReference>
<dbReference type="PROSITE" id="PS51013">
    <property type="entry name" value="PANNEXIN"/>
    <property type="match status" value="2"/>
</dbReference>
<dbReference type="GO" id="GO:0034220">
    <property type="term" value="P:monoatomic ion transmembrane transport"/>
    <property type="evidence" value="ECO:0007669"/>
    <property type="project" value="UniProtKB-KW"/>
</dbReference>
<evidence type="ECO:0000256" key="2">
    <source>
        <dbReference type="ARBA" id="ARBA00004651"/>
    </source>
</evidence>
<evidence type="ECO:0000256" key="12">
    <source>
        <dbReference type="RuleBase" id="RU010713"/>
    </source>
</evidence>
<evidence type="ECO:0000256" key="1">
    <source>
        <dbReference type="ARBA" id="ARBA00004610"/>
    </source>
</evidence>
<dbReference type="InterPro" id="IPR000990">
    <property type="entry name" value="Innexin"/>
</dbReference>
<dbReference type="STRING" id="158441.A0A226EIH3"/>
<evidence type="ECO:0000256" key="11">
    <source>
        <dbReference type="ARBA" id="ARBA00023303"/>
    </source>
</evidence>
<feature type="transmembrane region" description="Helical" evidence="12">
    <location>
        <begin position="281"/>
        <end position="305"/>
    </location>
</feature>
<reference evidence="13 14" key="1">
    <citation type="submission" date="2015-12" db="EMBL/GenBank/DDBJ databases">
        <title>The genome of Folsomia candida.</title>
        <authorList>
            <person name="Faddeeva A."/>
            <person name="Derks M.F."/>
            <person name="Anvar Y."/>
            <person name="Smit S."/>
            <person name="Van Straalen N."/>
            <person name="Roelofs D."/>
        </authorList>
    </citation>
    <scope>NUCLEOTIDE SEQUENCE [LARGE SCALE GENOMIC DNA]</scope>
    <source>
        <strain evidence="13 14">VU population</strain>
        <tissue evidence="13">Whole body</tissue>
    </source>
</reference>
<feature type="transmembrane region" description="Helical" evidence="12">
    <location>
        <begin position="640"/>
        <end position="664"/>
    </location>
</feature>
<evidence type="ECO:0000256" key="9">
    <source>
        <dbReference type="ARBA" id="ARBA00023065"/>
    </source>
</evidence>
<keyword evidence="11 12" id="KW-0407">Ion channel</keyword>
<comment type="subcellular location">
    <subcellularLocation>
        <location evidence="1">Cell junction</location>
        <location evidence="1">Gap junction</location>
    </subcellularLocation>
    <subcellularLocation>
        <location evidence="2 12">Cell membrane</location>
        <topology evidence="2 12">Multi-pass membrane protein</topology>
    </subcellularLocation>
</comment>
<sequence>MFLDPFVDYLDATTHLGRWVGQRHGVIIDNFIFFLHYRVSVALFFGASLLVTTGLYVVDPIECISDASWILHVLDTYCWVHSTFTIPQHWNTSYSQEKELSAHPGVKPQNGNPAVLQSYYQWVCYVLAFQALLFYIPRCLWKNLEGGKVNTLLKLVAKFDDKSESDLIKYFCTGRRQDNNNSSFYNSYFLKLFSCEVLNLMVDLGQLYLATFANFTFLDAIQYITMNDPLEREDYIAQIFPKVTKCTFHAIGPSGNDVAYDAICILAFNAVNEKIYLGMQLWLVILLSISSILVIYRFLLLIPAFRIMILKHSTKYTEIESFYVFRHKLSIGNYCILMNLGRNLDLLQFTDVESVDWAIEISTALVEMDSLVKDIRNIWTYHKKIRIDNVIFTLHKLTSGILLFMSIVISAAFLLKDPIDCIHDKTVERVINAYCWIHATYTLPEQLNSNRSIVSVAHPGVAPYTSESSEVVRVHKFYQWVWLVLLFQALAFYAPRSLWTNWEEGRIKSMTENLVDLTENEDEREKRKVSVQKYFCQTMGSNDTWSTKYAICEALNFINVIVQIDLTDRFLGRALSKYGFSLIQFKRHDPMYRTDPLSIVFPTVSKCTLNVIGPSGNIVPYDALCVLPLNLYNSMFYPLLWFWFITLAVLSGLALVYRLTTFLFPELRYKLLRRKFQIADDDLDHIWELNRRLDYGDWYLLYQIGKNMGPSTFLDFLSGLADMVVGKSFSFDRSGSVLDDVVSNKEKIKSL</sequence>
<comment type="caution">
    <text evidence="13">The sequence shown here is derived from an EMBL/GenBank/DDBJ whole genome shotgun (WGS) entry which is preliminary data.</text>
</comment>
<dbReference type="PRINTS" id="PR01262">
    <property type="entry name" value="INNEXIN"/>
</dbReference>
<evidence type="ECO:0000256" key="7">
    <source>
        <dbReference type="ARBA" id="ARBA00022949"/>
    </source>
</evidence>
<evidence type="ECO:0000256" key="6">
    <source>
        <dbReference type="ARBA" id="ARBA00022868"/>
    </source>
</evidence>
<dbReference type="GO" id="GO:0005921">
    <property type="term" value="C:gap junction"/>
    <property type="evidence" value="ECO:0007669"/>
    <property type="project" value="UniProtKB-SubCell"/>
</dbReference>
<dbReference type="OrthoDB" id="5867527at2759"/>
<dbReference type="Proteomes" id="UP000198287">
    <property type="component" value="Unassembled WGS sequence"/>
</dbReference>
<keyword evidence="4" id="KW-1003">Cell membrane</keyword>
<evidence type="ECO:0000256" key="10">
    <source>
        <dbReference type="ARBA" id="ARBA00023136"/>
    </source>
</evidence>
<evidence type="ECO:0000256" key="8">
    <source>
        <dbReference type="ARBA" id="ARBA00022989"/>
    </source>
</evidence>
<organism evidence="13 14">
    <name type="scientific">Folsomia candida</name>
    <name type="common">Springtail</name>
    <dbReference type="NCBI Taxonomy" id="158441"/>
    <lineage>
        <taxon>Eukaryota</taxon>
        <taxon>Metazoa</taxon>
        <taxon>Ecdysozoa</taxon>
        <taxon>Arthropoda</taxon>
        <taxon>Hexapoda</taxon>
        <taxon>Collembola</taxon>
        <taxon>Entomobryomorpha</taxon>
        <taxon>Isotomoidea</taxon>
        <taxon>Isotomidae</taxon>
        <taxon>Proisotominae</taxon>
        <taxon>Folsomia</taxon>
    </lineage>
</organism>
<keyword evidence="9 12" id="KW-0406">Ion transport</keyword>
<dbReference type="Pfam" id="PF00876">
    <property type="entry name" value="Innexin"/>
    <property type="match status" value="2"/>
</dbReference>
<keyword evidence="5 12" id="KW-0812">Transmembrane</keyword>
<keyword evidence="7" id="KW-0965">Cell junction</keyword>
<protein>
    <recommendedName>
        <fullName evidence="12">Innexin</fullName>
    </recommendedName>
</protein>
<keyword evidence="8 12" id="KW-1133">Transmembrane helix</keyword>
<dbReference type="EMBL" id="LNIX01000003">
    <property type="protein sequence ID" value="OXA56907.1"/>
    <property type="molecule type" value="Genomic_DNA"/>
</dbReference>
<dbReference type="GO" id="GO:0005886">
    <property type="term" value="C:plasma membrane"/>
    <property type="evidence" value="ECO:0007669"/>
    <property type="project" value="UniProtKB-SubCell"/>
</dbReference>